<evidence type="ECO:0000256" key="5">
    <source>
        <dbReference type="ARBA" id="ARBA00023136"/>
    </source>
</evidence>
<feature type="transmembrane region" description="Helical" evidence="7">
    <location>
        <begin position="167"/>
        <end position="190"/>
    </location>
</feature>
<evidence type="ECO:0000256" key="7">
    <source>
        <dbReference type="SAM" id="Phobius"/>
    </source>
</evidence>
<dbReference type="InterPro" id="IPR020846">
    <property type="entry name" value="MFS_dom"/>
</dbReference>
<dbReference type="PROSITE" id="PS50850">
    <property type="entry name" value="MFS"/>
    <property type="match status" value="1"/>
</dbReference>
<feature type="transmembrane region" description="Helical" evidence="7">
    <location>
        <begin position="108"/>
        <end position="127"/>
    </location>
</feature>
<dbReference type="Gene3D" id="1.20.1250.20">
    <property type="entry name" value="MFS general substrate transporter like domains"/>
    <property type="match status" value="1"/>
</dbReference>
<organism evidence="9 10">
    <name type="scientific">Cerrena zonata</name>
    <dbReference type="NCBI Taxonomy" id="2478898"/>
    <lineage>
        <taxon>Eukaryota</taxon>
        <taxon>Fungi</taxon>
        <taxon>Dikarya</taxon>
        <taxon>Basidiomycota</taxon>
        <taxon>Agaricomycotina</taxon>
        <taxon>Agaricomycetes</taxon>
        <taxon>Polyporales</taxon>
        <taxon>Cerrenaceae</taxon>
        <taxon>Cerrena</taxon>
    </lineage>
</organism>
<name>A0AAW0GN60_9APHY</name>
<keyword evidence="3 7" id="KW-0812">Transmembrane</keyword>
<feature type="transmembrane region" description="Helical" evidence="7">
    <location>
        <begin position="374"/>
        <end position="396"/>
    </location>
</feature>
<dbReference type="InterPro" id="IPR036259">
    <property type="entry name" value="MFS_trans_sf"/>
</dbReference>
<sequence length="526" mass="56596">MTSNNERQPLLQRSEDSDADQSTDTNGAEVPRTPLPKAQLATVFLIKLLLPVATLQTAPYINLKLEALPGISEENMGYYSGIVSTSFHLAQVLSVYPWARISDSAGRLPVLFAGTLGIAITTSLFGLSETFTGVLITRFLCGIFSGTTGAIHSIVGELTDSTNQGVAFPLYDIVAAVGFIVGPLMGGTLANPTKQSWWPWKESGSTLLPSHRINEWFNNYPFLLPCLVTSALAVFAVILGTIVLSETLPKKGKSRTVNDTYIQSQPTGPQQDDEIEESRPTVWTLIQSPLVFSVSLSSFALGAIAAAFNSVFVLDAYTSTKYGGLGLDPKRIGHALSLMGFISIFLKLSLTHIIKPYKAALLPNGPLEDRPAEIYIFAMRAWPVTFLGFILLRWIAQWTGNDIPNHDSGGISGLMWLAVSGVLFLSRVGCMGFTLMMIFAKDAAPSSTTLGAINGLIELTQAVGITITPVIISSLFAFSITHKVFGGYLWVFASVFISVLGALLARSSLQISTNCVPFSVPDPGVF</sequence>
<dbReference type="PANTHER" id="PTHR23504:SF15">
    <property type="entry name" value="MAJOR FACILITATOR SUPERFAMILY (MFS) PROFILE DOMAIN-CONTAINING PROTEIN"/>
    <property type="match status" value="1"/>
</dbReference>
<comment type="caution">
    <text evidence="9">The sequence shown here is derived from an EMBL/GenBank/DDBJ whole genome shotgun (WGS) entry which is preliminary data.</text>
</comment>
<comment type="subcellular location">
    <subcellularLocation>
        <location evidence="1">Membrane</location>
        <topology evidence="1">Multi-pass membrane protein</topology>
    </subcellularLocation>
</comment>
<evidence type="ECO:0000256" key="2">
    <source>
        <dbReference type="ARBA" id="ARBA00022448"/>
    </source>
</evidence>
<feature type="transmembrane region" description="Helical" evidence="7">
    <location>
        <begin position="133"/>
        <end position="155"/>
    </location>
</feature>
<dbReference type="SUPFAM" id="SSF103473">
    <property type="entry name" value="MFS general substrate transporter"/>
    <property type="match status" value="1"/>
</dbReference>
<evidence type="ECO:0000256" key="6">
    <source>
        <dbReference type="SAM" id="MobiDB-lite"/>
    </source>
</evidence>
<evidence type="ECO:0000313" key="9">
    <source>
        <dbReference type="EMBL" id="KAK7691347.1"/>
    </source>
</evidence>
<dbReference type="PANTHER" id="PTHR23504">
    <property type="entry name" value="MAJOR FACILITATOR SUPERFAMILY DOMAIN-CONTAINING PROTEIN 10"/>
    <property type="match status" value="1"/>
</dbReference>
<dbReference type="Pfam" id="PF07690">
    <property type="entry name" value="MFS_1"/>
    <property type="match status" value="1"/>
</dbReference>
<keyword evidence="4 7" id="KW-1133">Transmembrane helix</keyword>
<keyword evidence="2" id="KW-0813">Transport</keyword>
<gene>
    <name evidence="9" type="ORF">QCA50_004743</name>
</gene>
<feature type="transmembrane region" description="Helical" evidence="7">
    <location>
        <begin position="459"/>
        <end position="481"/>
    </location>
</feature>
<proteinExistence type="predicted"/>
<dbReference type="InterPro" id="IPR011701">
    <property type="entry name" value="MFS"/>
</dbReference>
<protein>
    <recommendedName>
        <fullName evidence="8">Major facilitator superfamily (MFS) profile domain-containing protein</fullName>
    </recommendedName>
</protein>
<evidence type="ECO:0000313" key="10">
    <source>
        <dbReference type="Proteomes" id="UP001385951"/>
    </source>
</evidence>
<feature type="transmembrane region" description="Helical" evidence="7">
    <location>
        <begin position="290"/>
        <end position="312"/>
    </location>
</feature>
<feature type="transmembrane region" description="Helical" evidence="7">
    <location>
        <begin position="222"/>
        <end position="245"/>
    </location>
</feature>
<keyword evidence="10" id="KW-1185">Reference proteome</keyword>
<feature type="transmembrane region" description="Helical" evidence="7">
    <location>
        <begin position="416"/>
        <end position="439"/>
    </location>
</feature>
<feature type="transmembrane region" description="Helical" evidence="7">
    <location>
        <begin position="78"/>
        <end position="96"/>
    </location>
</feature>
<evidence type="ECO:0000256" key="1">
    <source>
        <dbReference type="ARBA" id="ARBA00004141"/>
    </source>
</evidence>
<reference evidence="9 10" key="1">
    <citation type="submission" date="2022-09" db="EMBL/GenBank/DDBJ databases">
        <authorList>
            <person name="Palmer J.M."/>
        </authorList>
    </citation>
    <scope>NUCLEOTIDE SEQUENCE [LARGE SCALE GENOMIC DNA]</scope>
    <source>
        <strain evidence="9 10">DSM 7382</strain>
    </source>
</reference>
<evidence type="ECO:0000256" key="3">
    <source>
        <dbReference type="ARBA" id="ARBA00022692"/>
    </source>
</evidence>
<feature type="region of interest" description="Disordered" evidence="6">
    <location>
        <begin position="1"/>
        <end position="32"/>
    </location>
</feature>
<dbReference type="AlphaFoldDB" id="A0AAW0GN60"/>
<evidence type="ECO:0000256" key="4">
    <source>
        <dbReference type="ARBA" id="ARBA00022989"/>
    </source>
</evidence>
<feature type="transmembrane region" description="Helical" evidence="7">
    <location>
        <begin position="332"/>
        <end position="354"/>
    </location>
</feature>
<dbReference type="GO" id="GO:0016020">
    <property type="term" value="C:membrane"/>
    <property type="evidence" value="ECO:0007669"/>
    <property type="project" value="UniProtKB-SubCell"/>
</dbReference>
<accession>A0AAW0GN60</accession>
<evidence type="ECO:0000259" key="8">
    <source>
        <dbReference type="PROSITE" id="PS50850"/>
    </source>
</evidence>
<feature type="transmembrane region" description="Helical" evidence="7">
    <location>
        <begin position="40"/>
        <end position="58"/>
    </location>
</feature>
<dbReference type="GO" id="GO:0022857">
    <property type="term" value="F:transmembrane transporter activity"/>
    <property type="evidence" value="ECO:0007669"/>
    <property type="project" value="InterPro"/>
</dbReference>
<feature type="transmembrane region" description="Helical" evidence="7">
    <location>
        <begin position="487"/>
        <end position="505"/>
    </location>
</feature>
<dbReference type="EMBL" id="JASBNA010000005">
    <property type="protein sequence ID" value="KAK7691347.1"/>
    <property type="molecule type" value="Genomic_DNA"/>
</dbReference>
<keyword evidence="5 7" id="KW-0472">Membrane</keyword>
<dbReference type="Proteomes" id="UP001385951">
    <property type="component" value="Unassembled WGS sequence"/>
</dbReference>
<feature type="domain" description="Major facilitator superfamily (MFS) profile" evidence="8">
    <location>
        <begin position="42"/>
        <end position="510"/>
    </location>
</feature>